<evidence type="ECO:0000313" key="1">
    <source>
        <dbReference type="EMBL" id="QCC49226.1"/>
    </source>
</evidence>
<dbReference type="OrthoDB" id="303611at2157"/>
<dbReference type="AlphaFoldDB" id="A0A1H6BAY1"/>
<evidence type="ECO:0000313" key="3">
    <source>
        <dbReference type="Proteomes" id="UP000236740"/>
    </source>
</evidence>
<proteinExistence type="predicted"/>
<dbReference type="EMBL" id="FNVN01000004">
    <property type="protein sequence ID" value="SEG57714.1"/>
    <property type="molecule type" value="Genomic_DNA"/>
</dbReference>
<reference evidence="1 4" key="2">
    <citation type="journal article" date="2019" name="Nat. Commun.">
        <title>A new type of DNA phosphorothioation-based antiviral system in archaea.</title>
        <authorList>
            <person name="Xiong L."/>
            <person name="Liu S."/>
            <person name="Chen S."/>
            <person name="Xiao Y."/>
            <person name="Zhu B."/>
            <person name="Gao Y."/>
            <person name="Zhang Y."/>
            <person name="Chen B."/>
            <person name="Luo J."/>
            <person name="Deng Z."/>
            <person name="Chen X."/>
            <person name="Wang L."/>
            <person name="Chen S."/>
        </authorList>
    </citation>
    <scope>NUCLEOTIDE SEQUENCE [LARGE SCALE GENOMIC DNA]</scope>
    <source>
        <strain evidence="1 4">CGMCC 1.10331</strain>
        <plasmid evidence="1 4">unnamed1</plasmid>
    </source>
</reference>
<sequence>MTNISVTEVLDEDAETVRERMHDVEAFVRASGFDGVRRDGDVVEVANEVGPVTIELVFELYEEPDAELAYRQREGLFEEMVTTYTVRAENGETAGDDATAVEALTDFSLDVAVVGSFLDATVITRQRRRELNAQLAYLESGEV</sequence>
<dbReference type="Proteomes" id="UP000296733">
    <property type="component" value="Plasmid unnamed1"/>
</dbReference>
<accession>A0A1H6BAY1</accession>
<dbReference type="KEGG" id="hlm:DV707_15860"/>
<dbReference type="GeneID" id="39859596"/>
<protein>
    <submittedName>
        <fullName evidence="1">SRPBCC family protein</fullName>
    </submittedName>
</protein>
<geneLocation type="plasmid" evidence="1">
    <name>unnamed1</name>
</geneLocation>
<dbReference type="RefSeq" id="WP_103992390.1">
    <property type="nucleotide sequence ID" value="NZ_CP031312.1"/>
</dbReference>
<dbReference type="Gene3D" id="3.30.530.20">
    <property type="match status" value="1"/>
</dbReference>
<keyword evidence="1" id="KW-0614">Plasmid</keyword>
<keyword evidence="3" id="KW-1185">Reference proteome</keyword>
<evidence type="ECO:0000313" key="4">
    <source>
        <dbReference type="Proteomes" id="UP000296733"/>
    </source>
</evidence>
<dbReference type="InterPro" id="IPR023393">
    <property type="entry name" value="START-like_dom_sf"/>
</dbReference>
<dbReference type="SUPFAM" id="SSF55961">
    <property type="entry name" value="Bet v1-like"/>
    <property type="match status" value="1"/>
</dbReference>
<reference evidence="2 3" key="1">
    <citation type="submission" date="2016-10" db="EMBL/GenBank/DDBJ databases">
        <authorList>
            <person name="de Groot N.N."/>
        </authorList>
    </citation>
    <scope>NUCLEOTIDE SEQUENCE [LARGE SCALE GENOMIC DNA]</scope>
    <source>
        <strain evidence="2 3">CGMCC 1.10331</strain>
    </source>
</reference>
<organism evidence="2 3">
    <name type="scientific">Halobellus limi</name>
    <dbReference type="NCBI Taxonomy" id="699433"/>
    <lineage>
        <taxon>Archaea</taxon>
        <taxon>Methanobacteriati</taxon>
        <taxon>Methanobacteriota</taxon>
        <taxon>Stenosarchaea group</taxon>
        <taxon>Halobacteria</taxon>
        <taxon>Halobacteriales</taxon>
        <taxon>Haloferacaceae</taxon>
        <taxon>Halobellus</taxon>
    </lineage>
</organism>
<dbReference type="Proteomes" id="UP000236740">
    <property type="component" value="Unassembled WGS sequence"/>
</dbReference>
<name>A0A1H6BAY1_9EURY</name>
<dbReference type="EMBL" id="CP031312">
    <property type="protein sequence ID" value="QCC49226.1"/>
    <property type="molecule type" value="Genomic_DNA"/>
</dbReference>
<gene>
    <name evidence="1" type="ORF">DV707_15860</name>
    <name evidence="2" type="ORF">SAMN04488133_2698</name>
</gene>
<evidence type="ECO:0000313" key="2">
    <source>
        <dbReference type="EMBL" id="SEG57714.1"/>
    </source>
</evidence>